<feature type="signal peptide" evidence="1">
    <location>
        <begin position="1"/>
        <end position="20"/>
    </location>
</feature>
<organism evidence="2 3">
    <name type="scientific">Vitrella brassicaformis (strain CCMP3155)</name>
    <dbReference type="NCBI Taxonomy" id="1169540"/>
    <lineage>
        <taxon>Eukaryota</taxon>
        <taxon>Sar</taxon>
        <taxon>Alveolata</taxon>
        <taxon>Colpodellida</taxon>
        <taxon>Vitrellaceae</taxon>
        <taxon>Vitrella</taxon>
    </lineage>
</organism>
<gene>
    <name evidence="2" type="ORF">Vbra_6096</name>
</gene>
<accession>A0A0G4FXT4</accession>
<evidence type="ECO:0000256" key="1">
    <source>
        <dbReference type="SAM" id="SignalP"/>
    </source>
</evidence>
<evidence type="ECO:0000313" key="2">
    <source>
        <dbReference type="EMBL" id="CEM20133.1"/>
    </source>
</evidence>
<dbReference type="AlphaFoldDB" id="A0A0G4FXT4"/>
<evidence type="ECO:0000313" key="3">
    <source>
        <dbReference type="Proteomes" id="UP000041254"/>
    </source>
</evidence>
<reference evidence="2 3" key="1">
    <citation type="submission" date="2014-11" db="EMBL/GenBank/DDBJ databases">
        <authorList>
            <person name="Zhu J."/>
            <person name="Qi W."/>
            <person name="Song R."/>
        </authorList>
    </citation>
    <scope>NUCLEOTIDE SEQUENCE [LARGE SCALE GENOMIC DNA]</scope>
</reference>
<keyword evidence="3" id="KW-1185">Reference proteome</keyword>
<dbReference type="EMBL" id="CDMY01000520">
    <property type="protein sequence ID" value="CEM20133.1"/>
    <property type="molecule type" value="Genomic_DNA"/>
</dbReference>
<dbReference type="Proteomes" id="UP000041254">
    <property type="component" value="Unassembled WGS sequence"/>
</dbReference>
<keyword evidence="1" id="KW-0732">Signal</keyword>
<dbReference type="VEuPathDB" id="CryptoDB:Vbra_6096"/>
<feature type="chain" id="PRO_5005189228" evidence="1">
    <location>
        <begin position="21"/>
        <end position="156"/>
    </location>
</feature>
<dbReference type="InParanoid" id="A0A0G4FXT4"/>
<name>A0A0G4FXT4_VITBC</name>
<sequence length="156" mass="16629">MRRFGLGFILVVGLAAIVAAQRNSYYGGRADSSMWPDDQLLNGRTHIGQGGQFASELSLVQVHLDHAANTAAAAHRLNTAAHHMSTASHELTAAAIEAAAEAHRTLTHIAAGKTNEHGESCSLQKLTYDEPDDVDACDGDEICLITEEIDDEGHSI</sequence>
<protein>
    <submittedName>
        <fullName evidence="2">Uncharacterized protein</fullName>
    </submittedName>
</protein>
<proteinExistence type="predicted"/>